<feature type="compositionally biased region" description="Low complexity" evidence="2">
    <location>
        <begin position="450"/>
        <end position="461"/>
    </location>
</feature>
<feature type="compositionally biased region" description="Acidic residues" evidence="2">
    <location>
        <begin position="462"/>
        <end position="472"/>
    </location>
</feature>
<name>A0A9N8HR19_9STRA</name>
<dbReference type="OrthoDB" id="56114at2759"/>
<dbReference type="SUPFAM" id="SSF48452">
    <property type="entry name" value="TPR-like"/>
    <property type="match status" value="1"/>
</dbReference>
<dbReference type="EMBL" id="CAICTM010001034">
    <property type="protein sequence ID" value="CAB9519673.1"/>
    <property type="molecule type" value="Genomic_DNA"/>
</dbReference>
<reference evidence="3" key="1">
    <citation type="submission" date="2020-06" db="EMBL/GenBank/DDBJ databases">
        <authorList>
            <consortium name="Plant Systems Biology data submission"/>
        </authorList>
    </citation>
    <scope>NUCLEOTIDE SEQUENCE</scope>
    <source>
        <strain evidence="3">D6</strain>
    </source>
</reference>
<feature type="compositionally biased region" description="Low complexity" evidence="2">
    <location>
        <begin position="211"/>
        <end position="235"/>
    </location>
</feature>
<feature type="region of interest" description="Disordered" evidence="2">
    <location>
        <begin position="861"/>
        <end position="919"/>
    </location>
</feature>
<protein>
    <submittedName>
        <fullName evidence="3">Uncharacterized protein</fullName>
    </submittedName>
</protein>
<evidence type="ECO:0000313" key="4">
    <source>
        <dbReference type="Proteomes" id="UP001153069"/>
    </source>
</evidence>
<dbReference type="SMART" id="SM00028">
    <property type="entry name" value="TPR"/>
    <property type="match status" value="3"/>
</dbReference>
<proteinExistence type="predicted"/>
<feature type="region of interest" description="Disordered" evidence="2">
    <location>
        <begin position="204"/>
        <end position="263"/>
    </location>
</feature>
<dbReference type="Gene3D" id="1.25.40.10">
    <property type="entry name" value="Tetratricopeptide repeat domain"/>
    <property type="match status" value="1"/>
</dbReference>
<evidence type="ECO:0000256" key="1">
    <source>
        <dbReference type="SAM" id="Coils"/>
    </source>
</evidence>
<gene>
    <name evidence="3" type="ORF">SEMRO_1036_G234020.1</name>
</gene>
<feature type="region of interest" description="Disordered" evidence="2">
    <location>
        <begin position="95"/>
        <end position="117"/>
    </location>
</feature>
<organism evidence="3 4">
    <name type="scientific">Seminavis robusta</name>
    <dbReference type="NCBI Taxonomy" id="568900"/>
    <lineage>
        <taxon>Eukaryota</taxon>
        <taxon>Sar</taxon>
        <taxon>Stramenopiles</taxon>
        <taxon>Ochrophyta</taxon>
        <taxon>Bacillariophyta</taxon>
        <taxon>Bacillariophyceae</taxon>
        <taxon>Bacillariophycidae</taxon>
        <taxon>Naviculales</taxon>
        <taxon>Naviculaceae</taxon>
        <taxon>Seminavis</taxon>
    </lineage>
</organism>
<evidence type="ECO:0000313" key="3">
    <source>
        <dbReference type="EMBL" id="CAB9519673.1"/>
    </source>
</evidence>
<comment type="caution">
    <text evidence="3">The sequence shown here is derived from an EMBL/GenBank/DDBJ whole genome shotgun (WGS) entry which is preliminary data.</text>
</comment>
<feature type="compositionally biased region" description="Polar residues" evidence="2">
    <location>
        <begin position="864"/>
        <end position="897"/>
    </location>
</feature>
<dbReference type="Pfam" id="PF13374">
    <property type="entry name" value="TPR_10"/>
    <property type="match status" value="1"/>
</dbReference>
<dbReference type="InterPro" id="IPR019734">
    <property type="entry name" value="TPR_rpt"/>
</dbReference>
<dbReference type="AlphaFoldDB" id="A0A9N8HR19"/>
<dbReference type="InterPro" id="IPR011990">
    <property type="entry name" value="TPR-like_helical_dom_sf"/>
</dbReference>
<accession>A0A9N8HR19</accession>
<feature type="compositionally biased region" description="Low complexity" evidence="2">
    <location>
        <begin position="97"/>
        <end position="106"/>
    </location>
</feature>
<feature type="region of interest" description="Disordered" evidence="2">
    <location>
        <begin position="450"/>
        <end position="477"/>
    </location>
</feature>
<keyword evidence="4" id="KW-1185">Reference proteome</keyword>
<feature type="coiled-coil region" evidence="1">
    <location>
        <begin position="542"/>
        <end position="569"/>
    </location>
</feature>
<evidence type="ECO:0000256" key="2">
    <source>
        <dbReference type="SAM" id="MobiDB-lite"/>
    </source>
</evidence>
<sequence>MQRPLKNMKFQKIFSVMSLSHGLLIINLSSFLAFSCSSSQTATASQAIHRDSQKMKVTTMTMTMRIRRRLLFAVLLLLLSLDSVRSTWLVCEEETESSSSSNNNNEESNDSDGKKTTKNKLKCQLDMSLQDVLDTWNADCELSEIGVSCKMELDRDSIDNTNGFVSLPPKDQLKTACDQHNEVCIVSQTVSRFKFSTLEALKQATQKVDNTETTDTTATNSDETSTESTETTTNADVDDSNSEQSHHHHTHHTQYTSSSTTMSSSSEKMEFGIRVGNYMYKEPWDQYAAPLARVLRARAYLWRTSPTSFQQQYAFANALLDIGISHFTSVTEEDHSPGFHSGDPKINTDSFDLSLAIRALEQGQVHYLRILDIYQGTDQESIVHASLAALNLQWGEILQSHHYYNHFDFDATSTQEDYEDEVETIQKYNQLAMQRFQVSEQHYKLSLETVESTTTTNNNPEETVDGENENDDNDNKKEEGSIVITENHINLAHVSQRIGRCMVNSIQALAMAEEEVMAHNNMNGEQAQANLAETLSNALPQLDKLMKIVAQAEKKFEQAVNLYRAAIAQEDDPAKKINLKNNLATTLQDYSVATSYDAASNNNIPKTIALQAESVVLSQEILDYMSEYDRPIMIGYVASGLYALSGFYMQLGQYDETSEHYDKAMDWYDMHDLEPVNVVGSFEQVADEDLQVYEDQLTEYHELLREINMPDGYPDQHVMYEPNDAYEADLHAALASAHLSRDENLMAIDHFLQAIRLYEDDRTGENLSRSIADCKTSLAAAYFKDSQFQQSAEAHREAMEIYREVVGEGKNPMLASLADQLGVNIDDLGQVNNLDLLASSNIQELISNLDVDEEVKASLEALTSKGNGKQDTQSSESSTNSHQTAGTNANRQKGQQNHQHDNAGAAQENKAQQKVHEELIDLEKLRQSALNATVHEEL</sequence>
<feature type="compositionally biased region" description="Low complexity" evidence="2">
    <location>
        <begin position="253"/>
        <end position="263"/>
    </location>
</feature>
<keyword evidence="1" id="KW-0175">Coiled coil</keyword>
<dbReference type="Proteomes" id="UP001153069">
    <property type="component" value="Unassembled WGS sequence"/>
</dbReference>